<dbReference type="InterPro" id="IPR001375">
    <property type="entry name" value="Peptidase_S9_cat"/>
</dbReference>
<dbReference type="InterPro" id="IPR029058">
    <property type="entry name" value="AB_hydrolase_fold"/>
</dbReference>
<dbReference type="Proteomes" id="UP000763557">
    <property type="component" value="Unassembled WGS sequence"/>
</dbReference>
<dbReference type="SUPFAM" id="SSF53474">
    <property type="entry name" value="alpha/beta-Hydrolases"/>
    <property type="match status" value="1"/>
</dbReference>
<comment type="caution">
    <text evidence="8">The sequence shown here is derived from an EMBL/GenBank/DDBJ whole genome shotgun (WGS) entry which is preliminary data.</text>
</comment>
<evidence type="ECO:0000313" key="9">
    <source>
        <dbReference type="Proteomes" id="UP000763557"/>
    </source>
</evidence>
<reference evidence="8 9" key="1">
    <citation type="submission" date="2020-01" db="EMBL/GenBank/DDBJ databases">
        <title>Kibdelosporangium persica a novel Actinomycetes from a hot desert in Iran.</title>
        <authorList>
            <person name="Safaei N."/>
            <person name="Zaburannyi N."/>
            <person name="Mueller R."/>
            <person name="Wink J."/>
        </authorList>
    </citation>
    <scope>NUCLEOTIDE SEQUENCE [LARGE SCALE GENOMIC DNA]</scope>
    <source>
        <strain evidence="8 9">4NS15</strain>
    </source>
</reference>
<dbReference type="EC" id="3.4.21.26" evidence="2"/>
<proteinExistence type="predicted"/>
<protein>
    <recommendedName>
        <fullName evidence="2">prolyl oligopeptidase</fullName>
        <ecNumber evidence="2">3.4.21.26</ecNumber>
    </recommendedName>
</protein>
<name>A0ABX2F1Z1_9PSEU</name>
<evidence type="ECO:0000259" key="7">
    <source>
        <dbReference type="Pfam" id="PF02897"/>
    </source>
</evidence>
<feature type="domain" description="Peptidase S9A N-terminal" evidence="7">
    <location>
        <begin position="14"/>
        <end position="403"/>
    </location>
</feature>
<dbReference type="SUPFAM" id="SSF50993">
    <property type="entry name" value="Peptidase/esterase 'gauge' domain"/>
    <property type="match status" value="1"/>
</dbReference>
<keyword evidence="4" id="KW-0378">Hydrolase</keyword>
<keyword evidence="3" id="KW-0645">Protease</keyword>
<organism evidence="8 9">
    <name type="scientific">Kibdelosporangium persicum</name>
    <dbReference type="NCBI Taxonomy" id="2698649"/>
    <lineage>
        <taxon>Bacteria</taxon>
        <taxon>Bacillati</taxon>
        <taxon>Actinomycetota</taxon>
        <taxon>Actinomycetes</taxon>
        <taxon>Pseudonocardiales</taxon>
        <taxon>Pseudonocardiaceae</taxon>
        <taxon>Kibdelosporangium</taxon>
    </lineage>
</organism>
<dbReference type="Gene3D" id="3.40.50.1820">
    <property type="entry name" value="alpha/beta hydrolase"/>
    <property type="match status" value="1"/>
</dbReference>
<evidence type="ECO:0000256" key="4">
    <source>
        <dbReference type="ARBA" id="ARBA00022801"/>
    </source>
</evidence>
<feature type="domain" description="Peptidase S9 prolyl oligopeptidase catalytic" evidence="6">
    <location>
        <begin position="466"/>
        <end position="673"/>
    </location>
</feature>
<dbReference type="InterPro" id="IPR023302">
    <property type="entry name" value="Pept_S9A_N"/>
</dbReference>
<dbReference type="EMBL" id="JAAATY010000006">
    <property type="protein sequence ID" value="NRN65238.1"/>
    <property type="molecule type" value="Genomic_DNA"/>
</dbReference>
<gene>
    <name evidence="8" type="ORF">GC106_24490</name>
</gene>
<keyword evidence="9" id="KW-1185">Reference proteome</keyword>
<accession>A0ABX2F1Z1</accession>
<keyword evidence="5" id="KW-0720">Serine protease</keyword>
<sequence length="684" mass="74003">MMRAFDEQTPRRPVSKTIGGVTFEDPYDWLHAETDEVRDWQRAQVSKAMAAIRSSPNFEPVLESVRARPLAVEATLSASVKAAGKRFWLGRNDKGTAQVLRVDDRVLVDSDDITAQRGDGRPTAFLYAIPSPDGRKVAFSHSAGGEPFGHYGVADVETGRLLDVAEPTMQGNMLRVDWLPDGTGFFLHGRTPEGKHALRFARVAEDAPQHPEAVFEFTDVSPTALGLTPQVSPSGRYVLGVTVPHEYVASVIGDLETGQWRRFTPAGFTEELHGAWLDEETYLAIATDTPRGRVVAIPVATSTDRETWREIIPAGERVLRSLDIVDGRIVIAALKDVSLDISVHELDGTFVGTAPLPRASASFGLVLDRVRPRSEEFTFAANTFTSADTKYRLDVAGVDLEVLEDGETLDGITVEQFFATSADGTRVPYFVLACGGATGGRPALVNAYGGFNIPWLPVFLGDTLPFLEAGGIYVRANLRGGSEYGRDWYESGRRQHKQNVFDDLRAVAEDLLDRGIASSLAFHGASNGGLLAGVAAVQQPELWQAVVAQVPVLDVLEPLSGVEGAGAILAVYAKDYGDAQDPADAKVMAAYSPYHNVQPDVAYPAVLQVIGEHDIGCPPFQGRKFTAALQYATTSDRPVLLRIWDDVGHGSIDPVIGAEVRAEILAFVMDQLGLTARPTRATAL</sequence>
<dbReference type="InterPro" id="IPR002470">
    <property type="entry name" value="Peptidase_S9A"/>
</dbReference>
<dbReference type="InterPro" id="IPR051167">
    <property type="entry name" value="Prolyl_oligopep/macrocyclase"/>
</dbReference>
<dbReference type="PANTHER" id="PTHR42881:SF2">
    <property type="entry name" value="PROLYL ENDOPEPTIDASE"/>
    <property type="match status" value="1"/>
</dbReference>
<comment type="catalytic activity">
    <reaction evidence="1">
        <text>Hydrolysis of Pro-|-Xaa &gt;&gt; Ala-|-Xaa in oligopeptides.</text>
        <dbReference type="EC" id="3.4.21.26"/>
    </reaction>
</comment>
<evidence type="ECO:0000259" key="6">
    <source>
        <dbReference type="Pfam" id="PF00326"/>
    </source>
</evidence>
<dbReference type="Gene3D" id="2.130.10.120">
    <property type="entry name" value="Prolyl oligopeptidase, N-terminal domain"/>
    <property type="match status" value="1"/>
</dbReference>
<evidence type="ECO:0000256" key="5">
    <source>
        <dbReference type="ARBA" id="ARBA00022825"/>
    </source>
</evidence>
<evidence type="ECO:0000313" key="8">
    <source>
        <dbReference type="EMBL" id="NRN65238.1"/>
    </source>
</evidence>
<dbReference type="PRINTS" id="PR00862">
    <property type="entry name" value="PROLIGOPTASE"/>
</dbReference>
<evidence type="ECO:0000256" key="3">
    <source>
        <dbReference type="ARBA" id="ARBA00022670"/>
    </source>
</evidence>
<dbReference type="Pfam" id="PF00326">
    <property type="entry name" value="Peptidase_S9"/>
    <property type="match status" value="1"/>
</dbReference>
<evidence type="ECO:0000256" key="2">
    <source>
        <dbReference type="ARBA" id="ARBA00011897"/>
    </source>
</evidence>
<dbReference type="Pfam" id="PF02897">
    <property type="entry name" value="Peptidase_S9_N"/>
    <property type="match status" value="1"/>
</dbReference>
<dbReference type="PANTHER" id="PTHR42881">
    <property type="entry name" value="PROLYL ENDOPEPTIDASE"/>
    <property type="match status" value="1"/>
</dbReference>
<evidence type="ECO:0000256" key="1">
    <source>
        <dbReference type="ARBA" id="ARBA00001070"/>
    </source>
</evidence>